<feature type="region of interest" description="Disordered" evidence="1">
    <location>
        <begin position="234"/>
        <end position="269"/>
    </location>
</feature>
<name>A0ABX0N0S6_9BURK</name>
<dbReference type="InterPro" id="IPR018968">
    <property type="entry name" value="Phasin"/>
</dbReference>
<evidence type="ECO:0000313" key="4">
    <source>
        <dbReference type="Proteomes" id="UP000610594"/>
    </source>
</evidence>
<dbReference type="Pfam" id="PF09361">
    <property type="entry name" value="Phasin_2"/>
    <property type="match status" value="1"/>
</dbReference>
<evidence type="ECO:0000256" key="1">
    <source>
        <dbReference type="SAM" id="MobiDB-lite"/>
    </source>
</evidence>
<comment type="caution">
    <text evidence="3">The sequence shown here is derived from an EMBL/GenBank/DDBJ whole genome shotgun (WGS) entry which is preliminary data.</text>
</comment>
<keyword evidence="4" id="KW-1185">Reference proteome</keyword>
<dbReference type="NCBIfam" id="TIGR01841">
    <property type="entry name" value="phasin"/>
    <property type="match status" value="1"/>
</dbReference>
<feature type="compositionally biased region" description="Basic and acidic residues" evidence="1">
    <location>
        <begin position="155"/>
        <end position="175"/>
    </location>
</feature>
<dbReference type="Proteomes" id="UP000610594">
    <property type="component" value="Unassembled WGS sequence"/>
</dbReference>
<feature type="region of interest" description="Disordered" evidence="1">
    <location>
        <begin position="116"/>
        <end position="175"/>
    </location>
</feature>
<feature type="compositionally biased region" description="Acidic residues" evidence="1">
    <location>
        <begin position="127"/>
        <end position="144"/>
    </location>
</feature>
<feature type="domain" description="Phasin" evidence="2">
    <location>
        <begin position="6"/>
        <end position="97"/>
    </location>
</feature>
<dbReference type="EMBL" id="WHJF01000093">
    <property type="protein sequence ID" value="NHZ65675.1"/>
    <property type="molecule type" value="Genomic_DNA"/>
</dbReference>
<sequence length="269" mass="28086">MSNLPEQFSAARKAQLDAQLDAFRHFSGKAVENTEKLIALNLKTTRASVEKSTAAIQQLLTAKDPRELFALTAHSRDGFDTLLAYSRALFGIAGNARVNAPGSSILSALAAPAAVREPANDEAHGADDEDYSEDYDEQADDGDSESASVRGVAPDAHESHDAHESRDAHDSHDVRDEPIIVSLRAADEPEADPLPLAEATPIARAAASMAASPVHDTPAAAPLAADDAIQIDVSGIKPVDATPPAGTYPGKPGNGKPGESSSSKGARRK</sequence>
<reference evidence="3 4" key="1">
    <citation type="submission" date="2019-10" db="EMBL/GenBank/DDBJ databases">
        <title>Taxonomy of Antarctic Massilia spp.: description of Massilia rubra sp. nov., Massilia aquatica sp. nov., Massilia mucilaginosa sp. nov., Massilia frigida sp. nov. isolated from streams, lakes and regoliths.</title>
        <authorList>
            <person name="Holochova P."/>
            <person name="Sedlacek I."/>
            <person name="Kralova S."/>
            <person name="Maslanova I."/>
            <person name="Busse H.-J."/>
            <person name="Stankova E."/>
            <person name="Vrbovska V."/>
            <person name="Kovarovic V."/>
            <person name="Bartak M."/>
            <person name="Svec P."/>
            <person name="Pantucek R."/>
        </authorList>
    </citation>
    <scope>NUCLEOTIDE SEQUENCE [LARGE SCALE GENOMIC DNA]</scope>
    <source>
        <strain evidence="3 4">CCM 8694</strain>
    </source>
</reference>
<accession>A0ABX0N0S6</accession>
<dbReference type="RefSeq" id="WP_167239613.1">
    <property type="nucleotide sequence ID" value="NZ_WHJF01000093.1"/>
</dbReference>
<proteinExistence type="predicted"/>
<dbReference type="InterPro" id="IPR010127">
    <property type="entry name" value="Phasin_subfam-1"/>
</dbReference>
<evidence type="ECO:0000313" key="3">
    <source>
        <dbReference type="EMBL" id="NHZ65675.1"/>
    </source>
</evidence>
<feature type="compositionally biased region" description="Polar residues" evidence="1">
    <location>
        <begin position="259"/>
        <end position="269"/>
    </location>
</feature>
<evidence type="ECO:0000259" key="2">
    <source>
        <dbReference type="Pfam" id="PF09361"/>
    </source>
</evidence>
<organism evidence="3 4">
    <name type="scientific">Massilia genomosp. 1</name>
    <dbReference type="NCBI Taxonomy" id="2609280"/>
    <lineage>
        <taxon>Bacteria</taxon>
        <taxon>Pseudomonadati</taxon>
        <taxon>Pseudomonadota</taxon>
        <taxon>Betaproteobacteria</taxon>
        <taxon>Burkholderiales</taxon>
        <taxon>Oxalobacteraceae</taxon>
        <taxon>Telluria group</taxon>
        <taxon>Massilia</taxon>
    </lineage>
</organism>
<protein>
    <recommendedName>
        <fullName evidence="2">Phasin domain-containing protein</fullName>
    </recommendedName>
</protein>
<gene>
    <name evidence="3" type="ORF">F1735_25800</name>
</gene>